<reference evidence="8" key="1">
    <citation type="submission" date="2016-10" db="EMBL/GenBank/DDBJ databases">
        <authorList>
            <person name="Varghese N."/>
            <person name="Submissions S."/>
        </authorList>
    </citation>
    <scope>NUCLEOTIDE SEQUENCE [LARGE SCALE GENOMIC DNA]</scope>
    <source>
        <strain evidence="8">CGMCC 1.6775</strain>
    </source>
</reference>
<dbReference type="AlphaFoldDB" id="A0A1I4XFB3"/>
<evidence type="ECO:0000313" key="7">
    <source>
        <dbReference type="EMBL" id="SFN24584.1"/>
    </source>
</evidence>
<keyword evidence="7" id="KW-0223">Dioxygenase</keyword>
<dbReference type="Pfam" id="PF14759">
    <property type="entry name" value="Reductase_C"/>
    <property type="match status" value="1"/>
</dbReference>
<name>A0A1I4XFB3_9GAMM</name>
<keyword evidence="4" id="KW-0560">Oxidoreductase</keyword>
<evidence type="ECO:0000256" key="1">
    <source>
        <dbReference type="ARBA" id="ARBA00001974"/>
    </source>
</evidence>
<proteinExistence type="predicted"/>
<keyword evidence="8" id="KW-1185">Reference proteome</keyword>
<dbReference type="InterPro" id="IPR028202">
    <property type="entry name" value="Reductase_C"/>
</dbReference>
<organism evidence="7 8">
    <name type="scientific">Marinobacter pelagius</name>
    <dbReference type="NCBI Taxonomy" id="379482"/>
    <lineage>
        <taxon>Bacteria</taxon>
        <taxon>Pseudomonadati</taxon>
        <taxon>Pseudomonadota</taxon>
        <taxon>Gammaproteobacteria</taxon>
        <taxon>Pseudomonadales</taxon>
        <taxon>Marinobacteraceae</taxon>
        <taxon>Marinobacter</taxon>
    </lineage>
</organism>
<evidence type="ECO:0000259" key="5">
    <source>
        <dbReference type="Pfam" id="PF07992"/>
    </source>
</evidence>
<dbReference type="PRINTS" id="PR00368">
    <property type="entry name" value="FADPNR"/>
</dbReference>
<accession>A0A1I4XFB3</accession>
<dbReference type="Gene3D" id="3.50.50.60">
    <property type="entry name" value="FAD/NAD(P)-binding domain"/>
    <property type="match status" value="2"/>
</dbReference>
<dbReference type="Gene3D" id="3.30.390.30">
    <property type="match status" value="1"/>
</dbReference>
<dbReference type="PRINTS" id="PR00411">
    <property type="entry name" value="PNDRDTASEI"/>
</dbReference>
<evidence type="ECO:0000256" key="2">
    <source>
        <dbReference type="ARBA" id="ARBA00022630"/>
    </source>
</evidence>
<keyword evidence="2" id="KW-0285">Flavoprotein</keyword>
<feature type="domain" description="FAD/NAD(P)-binding" evidence="5">
    <location>
        <begin position="7"/>
        <end position="296"/>
    </location>
</feature>
<evidence type="ECO:0000256" key="4">
    <source>
        <dbReference type="ARBA" id="ARBA00023002"/>
    </source>
</evidence>
<evidence type="ECO:0000256" key="3">
    <source>
        <dbReference type="ARBA" id="ARBA00022827"/>
    </source>
</evidence>
<dbReference type="Proteomes" id="UP000199339">
    <property type="component" value="Unassembled WGS sequence"/>
</dbReference>
<sequence>MSTKEAHIIIVGAGQAGAASAMQLRADGFNGTITLIGEECHLPYERPQLSKELLLQDNYELKSIHAYAEFEQSDITLILGRKVIDVRSDQQTVVLDSGQSLKYDFLIIASGVRPRALPNIQGENIIYLRTFEEAQKIKSFIHDREKLVIIGGGVIGLEVAAAALVKECDVTVIEASDRLMARSLTHQTSNFLQKIHSEKGIKFKLGVGVERVDDQGELILSDGTTLIADKVLVAVGVIPNSEPFSGLGITDEFGIRVDRYGRTSIPNIFATGDIASQPQYGSFGRVETWANAQQHAVTVARNIIGKEEPYDKLTWFWSDQGDLNLQVVGTCASDHKVARLSSESQKFSEFALDKDSKLVGCISFNSPKDIAFARKWIQKSSKLDANLLADPSVNLKQCEIR</sequence>
<comment type="cofactor">
    <cofactor evidence="1">
        <name>FAD</name>
        <dbReference type="ChEBI" id="CHEBI:57692"/>
    </cofactor>
</comment>
<keyword evidence="3" id="KW-0274">FAD</keyword>
<dbReference type="OrthoDB" id="9800167at2"/>
<feature type="domain" description="Reductase C-terminal" evidence="6">
    <location>
        <begin position="315"/>
        <end position="398"/>
    </location>
</feature>
<gene>
    <name evidence="7" type="ORF">SAMN04487961_2561</name>
</gene>
<dbReference type="GO" id="GO:0051213">
    <property type="term" value="F:dioxygenase activity"/>
    <property type="evidence" value="ECO:0007669"/>
    <property type="project" value="UniProtKB-KW"/>
</dbReference>
<dbReference type="SUPFAM" id="SSF55424">
    <property type="entry name" value="FAD/NAD-linked reductases, dimerisation (C-terminal) domain"/>
    <property type="match status" value="1"/>
</dbReference>
<dbReference type="RefSeq" id="WP_092004149.1">
    <property type="nucleotide sequence ID" value="NZ_FOUR01000006.1"/>
</dbReference>
<dbReference type="EMBL" id="FOUR01000006">
    <property type="protein sequence ID" value="SFN24584.1"/>
    <property type="molecule type" value="Genomic_DNA"/>
</dbReference>
<evidence type="ECO:0000313" key="8">
    <source>
        <dbReference type="Proteomes" id="UP000199339"/>
    </source>
</evidence>
<dbReference type="GO" id="GO:0005737">
    <property type="term" value="C:cytoplasm"/>
    <property type="evidence" value="ECO:0007669"/>
    <property type="project" value="TreeGrafter"/>
</dbReference>
<evidence type="ECO:0000259" key="6">
    <source>
        <dbReference type="Pfam" id="PF14759"/>
    </source>
</evidence>
<dbReference type="GO" id="GO:0016651">
    <property type="term" value="F:oxidoreductase activity, acting on NAD(P)H"/>
    <property type="evidence" value="ECO:0007669"/>
    <property type="project" value="TreeGrafter"/>
</dbReference>
<dbReference type="PANTHER" id="PTHR43557">
    <property type="entry name" value="APOPTOSIS-INDUCING FACTOR 1"/>
    <property type="match status" value="1"/>
</dbReference>
<dbReference type="InterPro" id="IPR016156">
    <property type="entry name" value="FAD/NAD-linked_Rdtase_dimer_sf"/>
</dbReference>
<dbReference type="InterPro" id="IPR023753">
    <property type="entry name" value="FAD/NAD-binding_dom"/>
</dbReference>
<dbReference type="PANTHER" id="PTHR43557:SF2">
    <property type="entry name" value="RIESKE DOMAIN-CONTAINING PROTEIN-RELATED"/>
    <property type="match status" value="1"/>
</dbReference>
<dbReference type="SUPFAM" id="SSF51905">
    <property type="entry name" value="FAD/NAD(P)-binding domain"/>
    <property type="match status" value="1"/>
</dbReference>
<dbReference type="InterPro" id="IPR036188">
    <property type="entry name" value="FAD/NAD-bd_sf"/>
</dbReference>
<dbReference type="Pfam" id="PF07992">
    <property type="entry name" value="Pyr_redox_2"/>
    <property type="match status" value="1"/>
</dbReference>
<protein>
    <submittedName>
        <fullName evidence="7">p-cumate 2,3-dioxygenase ferredoxin reductase subunit</fullName>
    </submittedName>
</protein>
<dbReference type="InterPro" id="IPR050446">
    <property type="entry name" value="FAD-oxidoreductase/Apoptosis"/>
</dbReference>